<proteinExistence type="predicted"/>
<feature type="region of interest" description="Disordered" evidence="1">
    <location>
        <begin position="250"/>
        <end position="277"/>
    </location>
</feature>
<dbReference type="EMBL" id="JAZHXI010000007">
    <property type="protein sequence ID" value="KAL2069915.1"/>
    <property type="molecule type" value="Genomic_DNA"/>
</dbReference>
<reference evidence="3 4" key="1">
    <citation type="journal article" date="2024" name="Commun. Biol.">
        <title>Comparative genomic analysis of thermophilic fungi reveals convergent evolutionary adaptations and gene losses.</title>
        <authorList>
            <person name="Steindorff A.S."/>
            <person name="Aguilar-Pontes M.V."/>
            <person name="Robinson A.J."/>
            <person name="Andreopoulos B."/>
            <person name="LaButti K."/>
            <person name="Kuo A."/>
            <person name="Mondo S."/>
            <person name="Riley R."/>
            <person name="Otillar R."/>
            <person name="Haridas S."/>
            <person name="Lipzen A."/>
            <person name="Grimwood J."/>
            <person name="Schmutz J."/>
            <person name="Clum A."/>
            <person name="Reid I.D."/>
            <person name="Moisan M.C."/>
            <person name="Butler G."/>
            <person name="Nguyen T.T.M."/>
            <person name="Dewar K."/>
            <person name="Conant G."/>
            <person name="Drula E."/>
            <person name="Henrissat B."/>
            <person name="Hansel C."/>
            <person name="Singer S."/>
            <person name="Hutchinson M.I."/>
            <person name="de Vries R.P."/>
            <person name="Natvig D.O."/>
            <person name="Powell A.J."/>
            <person name="Tsang A."/>
            <person name="Grigoriev I.V."/>
        </authorList>
    </citation>
    <scope>NUCLEOTIDE SEQUENCE [LARGE SCALE GENOMIC DNA]</scope>
    <source>
        <strain evidence="3 4">CBS 494.80</strain>
    </source>
</reference>
<comment type="caution">
    <text evidence="3">The sequence shown here is derived from an EMBL/GenBank/DDBJ whole genome shotgun (WGS) entry which is preliminary data.</text>
</comment>
<evidence type="ECO:0000313" key="3">
    <source>
        <dbReference type="EMBL" id="KAL2069915.1"/>
    </source>
</evidence>
<accession>A0ABR4CIW6</accession>
<gene>
    <name evidence="3" type="ORF">VTL71DRAFT_14594</name>
</gene>
<sequence length="303" mass="30664">MHVKSLALATVISTAVAQNASFCDKYTTALFMNNTAENQLKLLTAVVNTAVIGNYSESKTGKAVSGILAKGTYNGAEVNLAPYFSGALKSSNRGGSSGVAVNFLDGGGATPLMAGMAANSTESNQHRLLTHLYEYFGALLQCSQQGNSVYPAYDGQGSQYNVHKFMNLDPNEVGYFITQVADAAASFGVSADDLAPVGMALNSLFGYKCSPPTTVIPDQGAQLQSICAAEDCPIAPMNASCPATNITDPVAASSTASPSGTAMPSGTAAPSGSASPTTVAGNGASALGMSLMAVFGGLLALAL</sequence>
<organism evidence="3 4">
    <name type="scientific">Oculimacula yallundae</name>
    <dbReference type="NCBI Taxonomy" id="86028"/>
    <lineage>
        <taxon>Eukaryota</taxon>
        <taxon>Fungi</taxon>
        <taxon>Dikarya</taxon>
        <taxon>Ascomycota</taxon>
        <taxon>Pezizomycotina</taxon>
        <taxon>Leotiomycetes</taxon>
        <taxon>Helotiales</taxon>
        <taxon>Ploettnerulaceae</taxon>
        <taxon>Oculimacula</taxon>
    </lineage>
</organism>
<keyword evidence="4" id="KW-1185">Reference proteome</keyword>
<feature type="chain" id="PRO_5045045197" evidence="2">
    <location>
        <begin position="18"/>
        <end position="303"/>
    </location>
</feature>
<dbReference type="Proteomes" id="UP001595075">
    <property type="component" value="Unassembled WGS sequence"/>
</dbReference>
<evidence type="ECO:0000256" key="1">
    <source>
        <dbReference type="SAM" id="MobiDB-lite"/>
    </source>
</evidence>
<evidence type="ECO:0000313" key="4">
    <source>
        <dbReference type="Proteomes" id="UP001595075"/>
    </source>
</evidence>
<evidence type="ECO:0000256" key="2">
    <source>
        <dbReference type="SAM" id="SignalP"/>
    </source>
</evidence>
<protein>
    <submittedName>
        <fullName evidence="3">Uncharacterized protein</fullName>
    </submittedName>
</protein>
<keyword evidence="2" id="KW-0732">Signal</keyword>
<feature type="signal peptide" evidence="2">
    <location>
        <begin position="1"/>
        <end position="17"/>
    </location>
</feature>
<name>A0ABR4CIW6_9HELO</name>